<evidence type="ECO:0008006" key="3">
    <source>
        <dbReference type="Google" id="ProtNLM"/>
    </source>
</evidence>
<dbReference type="AlphaFoldDB" id="X0S0P7"/>
<evidence type="ECO:0000313" key="2">
    <source>
        <dbReference type="EMBL" id="GAF74644.1"/>
    </source>
</evidence>
<gene>
    <name evidence="2" type="ORF">S01H1_08199</name>
</gene>
<accession>X0S0P7</accession>
<feature type="non-terminal residue" evidence="2">
    <location>
        <position position="163"/>
    </location>
</feature>
<protein>
    <recommendedName>
        <fullName evidence="3">Scaffolding protein</fullName>
    </recommendedName>
</protein>
<feature type="region of interest" description="Disordered" evidence="1">
    <location>
        <begin position="91"/>
        <end position="128"/>
    </location>
</feature>
<name>X0S0P7_9ZZZZ</name>
<comment type="caution">
    <text evidence="2">The sequence shown here is derived from an EMBL/GenBank/DDBJ whole genome shotgun (WGS) entry which is preliminary data.</text>
</comment>
<sequence length="163" mass="18017">MTAASTQCEKQGKTMTLEERLAEAGVATLEELEAKIKADAIASTSATATAEEAKLRKQITDLETIKASQGTEIGDLRKNEGALKEAQAKLAEFESNKTENENPEDRRPEKTDGDWKQVNSEREKAFKDEDWDKVDAALKDAPPEVKTLIQTEEGRAAFYTQVL</sequence>
<evidence type="ECO:0000256" key="1">
    <source>
        <dbReference type="SAM" id="MobiDB-lite"/>
    </source>
</evidence>
<organism evidence="2">
    <name type="scientific">marine sediment metagenome</name>
    <dbReference type="NCBI Taxonomy" id="412755"/>
    <lineage>
        <taxon>unclassified sequences</taxon>
        <taxon>metagenomes</taxon>
        <taxon>ecological metagenomes</taxon>
    </lineage>
</organism>
<dbReference type="EMBL" id="BARS01004208">
    <property type="protein sequence ID" value="GAF74644.1"/>
    <property type="molecule type" value="Genomic_DNA"/>
</dbReference>
<reference evidence="2" key="1">
    <citation type="journal article" date="2014" name="Front. Microbiol.">
        <title>High frequency of phylogenetically diverse reductive dehalogenase-homologous genes in deep subseafloor sedimentary metagenomes.</title>
        <authorList>
            <person name="Kawai M."/>
            <person name="Futagami T."/>
            <person name="Toyoda A."/>
            <person name="Takaki Y."/>
            <person name="Nishi S."/>
            <person name="Hori S."/>
            <person name="Arai W."/>
            <person name="Tsubouchi T."/>
            <person name="Morono Y."/>
            <person name="Uchiyama I."/>
            <person name="Ito T."/>
            <person name="Fujiyama A."/>
            <person name="Inagaki F."/>
            <person name="Takami H."/>
        </authorList>
    </citation>
    <scope>NUCLEOTIDE SEQUENCE</scope>
    <source>
        <strain evidence="2">Expedition CK06-06</strain>
    </source>
</reference>
<proteinExistence type="predicted"/>